<feature type="transmembrane region" description="Helical" evidence="9">
    <location>
        <begin position="12"/>
        <end position="31"/>
    </location>
</feature>
<proteinExistence type="inferred from homology"/>
<evidence type="ECO:0000313" key="11">
    <source>
        <dbReference type="Proteomes" id="UP000234775"/>
    </source>
</evidence>
<dbReference type="Proteomes" id="UP000234775">
    <property type="component" value="Unassembled WGS sequence"/>
</dbReference>
<evidence type="ECO:0000256" key="7">
    <source>
        <dbReference type="ARBA" id="ARBA00022989"/>
    </source>
</evidence>
<evidence type="ECO:0000256" key="6">
    <source>
        <dbReference type="ARBA" id="ARBA00022847"/>
    </source>
</evidence>
<feature type="transmembrane region" description="Helical" evidence="9">
    <location>
        <begin position="220"/>
        <end position="238"/>
    </location>
</feature>
<evidence type="ECO:0000256" key="2">
    <source>
        <dbReference type="ARBA" id="ARBA00022448"/>
    </source>
</evidence>
<evidence type="ECO:0000256" key="8">
    <source>
        <dbReference type="ARBA" id="ARBA00023136"/>
    </source>
</evidence>
<gene>
    <name evidence="10" type="ORF">CYJ27_05160</name>
</gene>
<feature type="transmembrane region" description="Helical" evidence="9">
    <location>
        <begin position="160"/>
        <end position="181"/>
    </location>
</feature>
<comment type="similarity">
    <text evidence="1">Belongs to the KdgT transporter family.</text>
</comment>
<keyword evidence="7 9" id="KW-1133">Transmembrane helix</keyword>
<feature type="transmembrane region" description="Helical" evidence="9">
    <location>
        <begin position="277"/>
        <end position="300"/>
    </location>
</feature>
<feature type="transmembrane region" description="Helical" evidence="9">
    <location>
        <begin position="188"/>
        <end position="208"/>
    </location>
</feature>
<feature type="transmembrane region" description="Helical" evidence="9">
    <location>
        <begin position="75"/>
        <end position="95"/>
    </location>
</feature>
<dbReference type="Pfam" id="PF03812">
    <property type="entry name" value="KdgT"/>
    <property type="match status" value="1"/>
</dbReference>
<dbReference type="AlphaFoldDB" id="A0A2I1K747"/>
<feature type="transmembrane region" description="Helical" evidence="9">
    <location>
        <begin position="250"/>
        <end position="271"/>
    </location>
</feature>
<keyword evidence="11" id="KW-1185">Reference proteome</keyword>
<dbReference type="EMBL" id="PKGZ01000003">
    <property type="protein sequence ID" value="PKY91456.1"/>
    <property type="molecule type" value="Genomic_DNA"/>
</dbReference>
<evidence type="ECO:0000256" key="3">
    <source>
        <dbReference type="ARBA" id="ARBA00022475"/>
    </source>
</evidence>
<name>A0A2I1K747_9LACT</name>
<comment type="caution">
    <text evidence="10">The sequence shown here is derived from an EMBL/GenBank/DDBJ whole genome shotgun (WGS) entry which is preliminary data.</text>
</comment>
<protein>
    <submittedName>
        <fullName evidence="10">2-keto-3-deoxygluconate permease</fullName>
    </submittedName>
</protein>
<feature type="transmembrane region" description="Helical" evidence="9">
    <location>
        <begin position="135"/>
        <end position="154"/>
    </location>
</feature>
<keyword evidence="4" id="KW-0762">Sugar transport</keyword>
<keyword evidence="8 9" id="KW-0472">Membrane</keyword>
<accession>A0A2I1K747</accession>
<feature type="transmembrane region" description="Helical" evidence="9">
    <location>
        <begin position="46"/>
        <end position="63"/>
    </location>
</feature>
<sequence>MYTSMKKIPGGLLLIPMLVSALFCTFLPHFFEIGGATEALFTSKGLNYIIGFACLCSGVSLDIRQVSTVLKKEGMLILVKALLNIGLGLLFIHIFGMRGVFGISAIAYIVTICSTNPSLFLALEEDYGSQNDMAAFGLIGILCTPAYPLLVFSLSQATTINWTPIISTLIPVLIGVVIGNIDTKMKDFLAPGAALSLPFMGFAFGANINLIDAIQAGPQGFLLTLLYYIPMVLLMVGFERYLLKKDGVTSIAMSSIAGMSVSVPVLIGQTLPVYQPLIGPATAQIAFGVVISSILTPILAQKLYKLSQ</sequence>
<dbReference type="GO" id="GO:0016020">
    <property type="term" value="C:membrane"/>
    <property type="evidence" value="ECO:0007669"/>
    <property type="project" value="InterPro"/>
</dbReference>
<dbReference type="GO" id="GO:0015649">
    <property type="term" value="F:2-keto-3-deoxygluconate:proton symporter activity"/>
    <property type="evidence" value="ECO:0007669"/>
    <property type="project" value="InterPro"/>
</dbReference>
<organism evidence="10 11">
    <name type="scientific">Aerococcus christensenii</name>
    <dbReference type="NCBI Taxonomy" id="87541"/>
    <lineage>
        <taxon>Bacteria</taxon>
        <taxon>Bacillati</taxon>
        <taxon>Bacillota</taxon>
        <taxon>Bacilli</taxon>
        <taxon>Lactobacillales</taxon>
        <taxon>Aerococcaceae</taxon>
        <taxon>Aerococcus</taxon>
    </lineage>
</organism>
<feature type="transmembrane region" description="Helical" evidence="9">
    <location>
        <begin position="101"/>
        <end position="123"/>
    </location>
</feature>
<evidence type="ECO:0000256" key="4">
    <source>
        <dbReference type="ARBA" id="ARBA00022597"/>
    </source>
</evidence>
<keyword evidence="6" id="KW-0769">Symport</keyword>
<dbReference type="RefSeq" id="WP_101660302.1">
    <property type="nucleotide sequence ID" value="NZ_PKGZ01000003.1"/>
</dbReference>
<evidence type="ECO:0000256" key="5">
    <source>
        <dbReference type="ARBA" id="ARBA00022692"/>
    </source>
</evidence>
<dbReference type="InterPro" id="IPR004684">
    <property type="entry name" value="2keto-3dGluconate_permease"/>
</dbReference>
<evidence type="ECO:0000313" key="10">
    <source>
        <dbReference type="EMBL" id="PKY91456.1"/>
    </source>
</evidence>
<reference evidence="10 11" key="1">
    <citation type="submission" date="2017-12" db="EMBL/GenBank/DDBJ databases">
        <title>Phylogenetic diversity of female urinary microbiome.</title>
        <authorList>
            <person name="Thomas-White K."/>
            <person name="Wolfe A.J."/>
        </authorList>
    </citation>
    <scope>NUCLEOTIDE SEQUENCE [LARGE SCALE GENOMIC DNA]</scope>
    <source>
        <strain evidence="10 11">UMB0844</strain>
    </source>
</reference>
<keyword evidence="2" id="KW-0813">Transport</keyword>
<keyword evidence="5 9" id="KW-0812">Transmembrane</keyword>
<evidence type="ECO:0000256" key="9">
    <source>
        <dbReference type="SAM" id="Phobius"/>
    </source>
</evidence>
<evidence type="ECO:0000256" key="1">
    <source>
        <dbReference type="ARBA" id="ARBA00006430"/>
    </source>
</evidence>
<keyword evidence="3" id="KW-1003">Cell membrane</keyword>